<reference evidence="3 4" key="1">
    <citation type="journal article" date="2016" name="Nat. Commun.">
        <title>Thousands of microbial genomes shed light on interconnected biogeochemical processes in an aquifer system.</title>
        <authorList>
            <person name="Anantharaman K."/>
            <person name="Brown C.T."/>
            <person name="Hug L.A."/>
            <person name="Sharon I."/>
            <person name="Castelle C.J."/>
            <person name="Probst A.J."/>
            <person name="Thomas B.C."/>
            <person name="Singh A."/>
            <person name="Wilkins M.J."/>
            <person name="Karaoz U."/>
            <person name="Brodie E.L."/>
            <person name="Williams K.H."/>
            <person name="Hubbard S.S."/>
            <person name="Banfield J.F."/>
        </authorList>
    </citation>
    <scope>NUCLEOTIDE SEQUENCE [LARGE SCALE GENOMIC DNA]</scope>
</reference>
<proteinExistence type="predicted"/>
<gene>
    <name evidence="3" type="ORF">A2628_04880</name>
</gene>
<evidence type="ECO:0008006" key="5">
    <source>
        <dbReference type="Google" id="ProtNLM"/>
    </source>
</evidence>
<dbReference type="EMBL" id="MGGL01000018">
    <property type="protein sequence ID" value="OGM25879.1"/>
    <property type="molecule type" value="Genomic_DNA"/>
</dbReference>
<dbReference type="Proteomes" id="UP000179221">
    <property type="component" value="Unassembled WGS sequence"/>
</dbReference>
<accession>A0A1F7YG67</accession>
<evidence type="ECO:0000313" key="4">
    <source>
        <dbReference type="Proteomes" id="UP000179221"/>
    </source>
</evidence>
<keyword evidence="2" id="KW-0472">Membrane</keyword>
<dbReference type="AlphaFoldDB" id="A0A1F7YG67"/>
<organism evidence="3 4">
    <name type="scientific">Candidatus Woesebacteria bacterium RIFCSPHIGHO2_01_FULL_40_22</name>
    <dbReference type="NCBI Taxonomy" id="1802499"/>
    <lineage>
        <taxon>Bacteria</taxon>
        <taxon>Candidatus Woeseibacteriota</taxon>
    </lineage>
</organism>
<protein>
    <recommendedName>
        <fullName evidence="5">Cohesin domain-containing protein</fullName>
    </recommendedName>
</protein>
<feature type="transmembrane region" description="Helical" evidence="2">
    <location>
        <begin position="263"/>
        <end position="285"/>
    </location>
</feature>
<sequence>MSKGKIVATILSVLVLIGGIIAGVVLVKQRQDLIKKAAVPGGQAKVSLFPTSGTFNVGDTLPVSVYFNTSTVSISGVIVRLRYPYSGASPEVTASNIVINSIIEGSGDWNCPTKSVSAEGGNVIIDIACANISAQGYSNNTDTLLATFDLTVGKVPASNPLEIQFDPSQSIITQKSNGQDILNIPDPETGKGVYSISGGTVPTAVPTTAASATSTPTPTVRLTTTPTITPTGSLTATPTLRATSTPTTGQTTKGGEELPSAGFGAPTIVGLGLGMLLIISSLLLAL</sequence>
<feature type="transmembrane region" description="Helical" evidence="2">
    <location>
        <begin position="6"/>
        <end position="27"/>
    </location>
</feature>
<keyword evidence="2" id="KW-0812">Transmembrane</keyword>
<keyword evidence="2" id="KW-1133">Transmembrane helix</keyword>
<name>A0A1F7YG67_9BACT</name>
<evidence type="ECO:0000313" key="3">
    <source>
        <dbReference type="EMBL" id="OGM25879.1"/>
    </source>
</evidence>
<evidence type="ECO:0000256" key="2">
    <source>
        <dbReference type="SAM" id="Phobius"/>
    </source>
</evidence>
<feature type="region of interest" description="Disordered" evidence="1">
    <location>
        <begin position="207"/>
        <end position="259"/>
    </location>
</feature>
<comment type="caution">
    <text evidence="3">The sequence shown here is derived from an EMBL/GenBank/DDBJ whole genome shotgun (WGS) entry which is preliminary data.</text>
</comment>
<evidence type="ECO:0000256" key="1">
    <source>
        <dbReference type="SAM" id="MobiDB-lite"/>
    </source>
</evidence>
<feature type="compositionally biased region" description="Low complexity" evidence="1">
    <location>
        <begin position="207"/>
        <end position="253"/>
    </location>
</feature>